<dbReference type="SUPFAM" id="SSF88697">
    <property type="entry name" value="PUA domain-like"/>
    <property type="match status" value="1"/>
</dbReference>
<evidence type="ECO:0000259" key="6">
    <source>
        <dbReference type="Pfam" id="PF01878"/>
    </source>
</evidence>
<name>A0A0A1TS96_9HYPO</name>
<evidence type="ECO:0000256" key="4">
    <source>
        <dbReference type="ARBA" id="ARBA00023242"/>
    </source>
</evidence>
<accession>A0A0A1TS96</accession>
<feature type="domain" description="EVE" evidence="6">
    <location>
        <begin position="175"/>
        <end position="331"/>
    </location>
</feature>
<evidence type="ECO:0000256" key="3">
    <source>
        <dbReference type="ARBA" id="ARBA00022553"/>
    </source>
</evidence>
<feature type="region of interest" description="Disordered" evidence="5">
    <location>
        <begin position="60"/>
        <end position="168"/>
    </location>
</feature>
<gene>
    <name evidence="7" type="ORF">VHEMI09852</name>
</gene>
<keyword evidence="3" id="KW-0597">Phosphoprotein</keyword>
<dbReference type="Pfam" id="PF01878">
    <property type="entry name" value="EVE"/>
    <property type="match status" value="1"/>
</dbReference>
<evidence type="ECO:0000313" key="8">
    <source>
        <dbReference type="Proteomes" id="UP000039046"/>
    </source>
</evidence>
<dbReference type="Gene3D" id="3.10.590.10">
    <property type="entry name" value="ph1033 like domains"/>
    <property type="match status" value="1"/>
</dbReference>
<dbReference type="CDD" id="cd21133">
    <property type="entry name" value="EVE"/>
    <property type="match status" value="1"/>
</dbReference>
<keyword evidence="4" id="KW-0539">Nucleus</keyword>
<dbReference type="OrthoDB" id="41445at2759"/>
<evidence type="ECO:0000256" key="5">
    <source>
        <dbReference type="SAM" id="MobiDB-lite"/>
    </source>
</evidence>
<reference evidence="7 8" key="1">
    <citation type="journal article" date="2015" name="Genome Announc.">
        <title>Draft Genome Sequence and Gene Annotation of the Entomopathogenic Fungus Verticillium hemipterigenum.</title>
        <authorList>
            <person name="Horn F."/>
            <person name="Habel A."/>
            <person name="Scharf D.H."/>
            <person name="Dworschak J."/>
            <person name="Brakhage A.A."/>
            <person name="Guthke R."/>
            <person name="Hertweck C."/>
            <person name="Linde J."/>
        </authorList>
    </citation>
    <scope>NUCLEOTIDE SEQUENCE [LARGE SCALE GENOMIC DNA]</scope>
</reference>
<keyword evidence="8" id="KW-1185">Reference proteome</keyword>
<dbReference type="GO" id="GO:0005634">
    <property type="term" value="C:nucleus"/>
    <property type="evidence" value="ECO:0007669"/>
    <property type="project" value="UniProtKB-SubCell"/>
</dbReference>
<dbReference type="STRING" id="1531966.A0A0A1TS96"/>
<protein>
    <recommendedName>
        <fullName evidence="2">Thymocyte nuclear protein 1</fullName>
    </recommendedName>
</protein>
<evidence type="ECO:0000313" key="7">
    <source>
        <dbReference type="EMBL" id="CEJ94312.1"/>
    </source>
</evidence>
<sequence>MRSLVNIFNLTPRTSISSSINLTRRLLPESASRYHELTTGRLVFSSITSFHHLASFRMPPRKRNHSDVQDCAADTSLRRSSRRVSTKIDETSTAEPAESAPVSKRAKTGAEAPPVKEKPVKKAPVKKAAKPSAAVASGKDGKEMAASSRAMSPDPPISSIPRTNPDAPRHDGEWYWLMKAEPETRMENGVDVRFSIDDLRSKTEPEGWDGIRAYAARNHMRNMNAGDKAFFYHSNCKEPGIAGIMEIVKEFSDDRTARRAGPYHDPSATKENPRWSLVHVEFRKKFAVPIGLKELRELGAAGGPLAEMQMLKQGRLSVSRVQKSEWEALCALADKKAKDAGLKHEE</sequence>
<dbReference type="HOGENOM" id="CLU_041799_0_2_1"/>
<dbReference type="InterPro" id="IPR047197">
    <property type="entry name" value="THYN1-like_EVE"/>
</dbReference>
<evidence type="ECO:0000256" key="2">
    <source>
        <dbReference type="ARBA" id="ARBA00014654"/>
    </source>
</evidence>
<dbReference type="EMBL" id="CDHN01000006">
    <property type="protein sequence ID" value="CEJ94312.1"/>
    <property type="molecule type" value="Genomic_DNA"/>
</dbReference>
<dbReference type="PANTHER" id="PTHR14087:SF7">
    <property type="entry name" value="THYMOCYTE NUCLEAR PROTEIN 1"/>
    <property type="match status" value="1"/>
</dbReference>
<dbReference type="InterPro" id="IPR002740">
    <property type="entry name" value="EVE_domain"/>
</dbReference>
<organism evidence="7 8">
    <name type="scientific">[Torrubiella] hemipterigena</name>
    <dbReference type="NCBI Taxonomy" id="1531966"/>
    <lineage>
        <taxon>Eukaryota</taxon>
        <taxon>Fungi</taxon>
        <taxon>Dikarya</taxon>
        <taxon>Ascomycota</taxon>
        <taxon>Pezizomycotina</taxon>
        <taxon>Sordariomycetes</taxon>
        <taxon>Hypocreomycetidae</taxon>
        <taxon>Hypocreales</taxon>
        <taxon>Clavicipitaceae</taxon>
        <taxon>Clavicipitaceae incertae sedis</taxon>
        <taxon>'Torrubiella' clade</taxon>
    </lineage>
</organism>
<comment type="subcellular location">
    <subcellularLocation>
        <location evidence="1">Nucleus</location>
    </subcellularLocation>
</comment>
<dbReference type="InterPro" id="IPR052181">
    <property type="entry name" value="5hmC_binding"/>
</dbReference>
<dbReference type="InterPro" id="IPR015947">
    <property type="entry name" value="PUA-like_sf"/>
</dbReference>
<proteinExistence type="predicted"/>
<dbReference type="PANTHER" id="PTHR14087">
    <property type="entry name" value="THYMOCYTE NUCLEAR PROTEIN 1"/>
    <property type="match status" value="1"/>
</dbReference>
<dbReference type="Proteomes" id="UP000039046">
    <property type="component" value="Unassembled WGS sequence"/>
</dbReference>
<evidence type="ECO:0000256" key="1">
    <source>
        <dbReference type="ARBA" id="ARBA00004123"/>
    </source>
</evidence>
<dbReference type="AlphaFoldDB" id="A0A0A1TS96"/>
<dbReference type="FunFam" id="3.10.590.10:FF:000003">
    <property type="entry name" value="Thymocyte nuclear protein 1"/>
    <property type="match status" value="1"/>
</dbReference>